<dbReference type="Gene3D" id="3.40.190.10">
    <property type="entry name" value="Periplasmic binding protein-like II"/>
    <property type="match status" value="2"/>
</dbReference>
<dbReference type="PROSITE" id="PS01037">
    <property type="entry name" value="SBP_BACTERIAL_1"/>
    <property type="match status" value="1"/>
</dbReference>
<dbReference type="PANTHER" id="PTHR43649">
    <property type="entry name" value="ARABINOSE-BINDING PROTEIN-RELATED"/>
    <property type="match status" value="1"/>
</dbReference>
<evidence type="ECO:0000313" key="5">
    <source>
        <dbReference type="EMBL" id="GGP12924.1"/>
    </source>
</evidence>
<reference evidence="6" key="1">
    <citation type="journal article" date="2019" name="Int. J. Syst. Evol. Microbiol.">
        <title>The Global Catalogue of Microorganisms (GCM) 10K type strain sequencing project: providing services to taxonomists for standard genome sequencing and annotation.</title>
        <authorList>
            <consortium name="The Broad Institute Genomics Platform"/>
            <consortium name="The Broad Institute Genome Sequencing Center for Infectious Disease"/>
            <person name="Wu L."/>
            <person name="Ma J."/>
        </authorList>
    </citation>
    <scope>NUCLEOTIDE SEQUENCE [LARGE SCALE GENOMIC DNA]</scope>
    <source>
        <strain evidence="6">CGMCC 1.7693</strain>
    </source>
</reference>
<dbReference type="InterPro" id="IPR006061">
    <property type="entry name" value="SBP_1_CS"/>
</dbReference>
<comment type="caution">
    <text evidence="5">The sequence shown here is derived from an EMBL/GenBank/DDBJ whole genome shotgun (WGS) entry which is preliminary data.</text>
</comment>
<dbReference type="Proteomes" id="UP000641206">
    <property type="component" value="Unassembled WGS sequence"/>
</dbReference>
<name>A0ABQ2NXD6_9BACI</name>
<comment type="similarity">
    <text evidence="1">Belongs to the bacterial solute-binding protein 1 family.</text>
</comment>
<dbReference type="PANTHER" id="PTHR43649:SF14">
    <property type="entry name" value="BLR3389 PROTEIN"/>
    <property type="match status" value="1"/>
</dbReference>
<dbReference type="SUPFAM" id="SSF53850">
    <property type="entry name" value="Periplasmic binding protein-like II"/>
    <property type="match status" value="1"/>
</dbReference>
<sequence>MRKKLFWIFLVTSTSLLLVACGGNNGSGGNSANAVDYYSDLADDGPIVEEISENMEEKIDLSINFTGYSDGQAYQTAASQSLGKEDSPGIFKWWSGYRLNTLASTGEIADLTDEWEDYYIDAGINPELAEAFTVDGKIYGAPLSVLYNVVFYNKNVFDEYNLSPPETFDDFLDIAETLKNEGVIPLAVKNDGWASFVWLQFFLGAYDPDLYTDLVEGNVSYEDDQVVEALTVWQSMIEAGYFGEPVKSENQTRQFAMGDAAMAYEPPIFIKGLEDDYDMEANEDYGMFVIPSMDGDTEPVIFYEASPLVISEASSQKDDAKKVLRELETKDSFEIYAKESKAAFVEGVETGNEISDEINEIANSDDYILKLRYYEATPSNIVDTATENLWEFFYNPSENSLKKALANIQKVADEEDF</sequence>
<evidence type="ECO:0000256" key="4">
    <source>
        <dbReference type="SAM" id="SignalP"/>
    </source>
</evidence>
<evidence type="ECO:0000256" key="1">
    <source>
        <dbReference type="ARBA" id="ARBA00008520"/>
    </source>
</evidence>
<gene>
    <name evidence="5" type="ORF">GCM10011346_30850</name>
</gene>
<dbReference type="Pfam" id="PF13416">
    <property type="entry name" value="SBP_bac_8"/>
    <property type="match status" value="1"/>
</dbReference>
<feature type="chain" id="PRO_5045079046" evidence="4">
    <location>
        <begin position="21"/>
        <end position="417"/>
    </location>
</feature>
<dbReference type="InterPro" id="IPR006059">
    <property type="entry name" value="SBP"/>
</dbReference>
<dbReference type="RefSeq" id="WP_188735232.1">
    <property type="nucleotide sequence ID" value="NZ_BMLW01000009.1"/>
</dbReference>
<organism evidence="5 6">
    <name type="scientific">Oceanobacillus neutriphilus</name>
    <dbReference type="NCBI Taxonomy" id="531815"/>
    <lineage>
        <taxon>Bacteria</taxon>
        <taxon>Bacillati</taxon>
        <taxon>Bacillota</taxon>
        <taxon>Bacilli</taxon>
        <taxon>Bacillales</taxon>
        <taxon>Bacillaceae</taxon>
        <taxon>Oceanobacillus</taxon>
    </lineage>
</organism>
<proteinExistence type="inferred from homology"/>
<dbReference type="EMBL" id="BMLW01000009">
    <property type="protein sequence ID" value="GGP12924.1"/>
    <property type="molecule type" value="Genomic_DNA"/>
</dbReference>
<keyword evidence="3 4" id="KW-0732">Signal</keyword>
<evidence type="ECO:0000256" key="2">
    <source>
        <dbReference type="ARBA" id="ARBA00022448"/>
    </source>
</evidence>
<dbReference type="PROSITE" id="PS51257">
    <property type="entry name" value="PROKAR_LIPOPROTEIN"/>
    <property type="match status" value="1"/>
</dbReference>
<evidence type="ECO:0000256" key="3">
    <source>
        <dbReference type="ARBA" id="ARBA00022729"/>
    </source>
</evidence>
<dbReference type="InterPro" id="IPR050490">
    <property type="entry name" value="Bact_solute-bd_prot1"/>
</dbReference>
<keyword evidence="6" id="KW-1185">Reference proteome</keyword>
<evidence type="ECO:0000313" key="6">
    <source>
        <dbReference type="Proteomes" id="UP000641206"/>
    </source>
</evidence>
<feature type="signal peptide" evidence="4">
    <location>
        <begin position="1"/>
        <end position="20"/>
    </location>
</feature>
<protein>
    <submittedName>
        <fullName evidence="5">Solute-binding protein</fullName>
    </submittedName>
</protein>
<accession>A0ABQ2NXD6</accession>
<keyword evidence="2" id="KW-0813">Transport</keyword>